<dbReference type="PANTHER" id="PTHR47691">
    <property type="entry name" value="REGULATOR-RELATED"/>
    <property type="match status" value="1"/>
</dbReference>
<feature type="domain" description="NB-ARC" evidence="1">
    <location>
        <begin position="43"/>
        <end position="141"/>
    </location>
</feature>
<gene>
    <name evidence="2" type="ORF">A6770_00650</name>
</gene>
<proteinExistence type="predicted"/>
<organism evidence="2 3">
    <name type="scientific">Nostoc minutum NIES-26</name>
    <dbReference type="NCBI Taxonomy" id="1844469"/>
    <lineage>
        <taxon>Bacteria</taxon>
        <taxon>Bacillati</taxon>
        <taxon>Cyanobacteriota</taxon>
        <taxon>Cyanophyceae</taxon>
        <taxon>Nostocales</taxon>
        <taxon>Nostocaceae</taxon>
        <taxon>Nostoc</taxon>
    </lineage>
</organism>
<dbReference type="Proteomes" id="UP000252107">
    <property type="component" value="Unassembled WGS sequence"/>
</dbReference>
<dbReference type="SUPFAM" id="SSF52540">
    <property type="entry name" value="P-loop containing nucleoside triphosphate hydrolases"/>
    <property type="match status" value="1"/>
</dbReference>
<dbReference type="EMBL" id="LXQD01000295">
    <property type="protein sequence ID" value="RCJ28941.1"/>
    <property type="molecule type" value="Genomic_DNA"/>
</dbReference>
<dbReference type="InterPro" id="IPR027417">
    <property type="entry name" value="P-loop_NTPase"/>
</dbReference>
<dbReference type="Pfam" id="PF00931">
    <property type="entry name" value="NB-ARC"/>
    <property type="match status" value="1"/>
</dbReference>
<comment type="caution">
    <text evidence="2">The sequence shown here is derived from an EMBL/GenBank/DDBJ whole genome shotgun (WGS) entry which is preliminary data.</text>
</comment>
<protein>
    <recommendedName>
        <fullName evidence="1">NB-ARC domain-containing protein</fullName>
    </recommendedName>
</protein>
<name>A0A367QZ23_9NOSO</name>
<dbReference type="Gene3D" id="3.40.50.300">
    <property type="entry name" value="P-loop containing nucleotide triphosphate hydrolases"/>
    <property type="match status" value="1"/>
</dbReference>
<reference evidence="2" key="1">
    <citation type="submission" date="2016-04" db="EMBL/GenBank/DDBJ databases">
        <authorList>
            <person name="Tabuchi Yagui T.R."/>
        </authorList>
    </citation>
    <scope>NUCLEOTIDE SEQUENCE [LARGE SCALE GENOMIC DNA]</scope>
    <source>
        <strain evidence="2">NIES-26</strain>
    </source>
</reference>
<dbReference type="PANTHER" id="PTHR47691:SF3">
    <property type="entry name" value="HTH-TYPE TRANSCRIPTIONAL REGULATOR RV0890C-RELATED"/>
    <property type="match status" value="1"/>
</dbReference>
<dbReference type="AlphaFoldDB" id="A0A367QZ23"/>
<evidence type="ECO:0000313" key="2">
    <source>
        <dbReference type="EMBL" id="RCJ28941.1"/>
    </source>
</evidence>
<accession>A0A367QZ23</accession>
<dbReference type="PRINTS" id="PR00364">
    <property type="entry name" value="DISEASERSIST"/>
</dbReference>
<evidence type="ECO:0000259" key="1">
    <source>
        <dbReference type="Pfam" id="PF00931"/>
    </source>
</evidence>
<sequence>MTEESLIQNPSCTSSGLKRFPIKNQADWGEAIDVSAFYGRIDELAKLEQWILNDRCRLITILGMGGIGKTANAAKLAIQIQSQFEYVIWRSLRNAPSIDEILTQLLQFLGQRQNDLPKTVDEKILRLMETLRSHRCLIILDNGESILQSGDSKGNYREGYEEYGHLLRCIAEIPHQSCLLLTSSEKPKGLANKEGEHLPVRSIRLTGLQLAEGRKIFQLKGTFSGSKSEWESVIKHYAGNPLALKIVATGILEVFQGNISKFLKYRQLETLIFDDIQSILQRQFNRLTNEEQTLMYWLAINRESVVVEKLQEYFVNQKSQSELLEILVSLLERSPIEINDNCFTQQPFIIQYVTERFLKLYHQEITLEQAKILSSHKLLETTTKDPSRESQIRQILKQITDGIHIKATYQQNLAKNLNRNINKSQTMNKHLTNKQKHVLA</sequence>
<dbReference type="InterPro" id="IPR002182">
    <property type="entry name" value="NB-ARC"/>
</dbReference>
<dbReference type="GO" id="GO:0043531">
    <property type="term" value="F:ADP binding"/>
    <property type="evidence" value="ECO:0007669"/>
    <property type="project" value="InterPro"/>
</dbReference>
<evidence type="ECO:0000313" key="3">
    <source>
        <dbReference type="Proteomes" id="UP000252107"/>
    </source>
</evidence>
<keyword evidence="3" id="KW-1185">Reference proteome</keyword>